<evidence type="ECO:0000313" key="1">
    <source>
        <dbReference type="EMBL" id="SFB82817.1"/>
    </source>
</evidence>
<dbReference type="AlphaFoldDB" id="A0A1I1E6S6"/>
<evidence type="ECO:0000313" key="2">
    <source>
        <dbReference type="Proteomes" id="UP000199514"/>
    </source>
</evidence>
<gene>
    <name evidence="1" type="ORF">SAMN05421780_101662</name>
</gene>
<dbReference type="EMBL" id="FOLE01000001">
    <property type="protein sequence ID" value="SFB82817.1"/>
    <property type="molecule type" value="Genomic_DNA"/>
</dbReference>
<reference evidence="1 2" key="1">
    <citation type="submission" date="2016-10" db="EMBL/GenBank/DDBJ databases">
        <authorList>
            <person name="de Groot N.N."/>
        </authorList>
    </citation>
    <scope>NUCLEOTIDE SEQUENCE [LARGE SCALE GENOMIC DNA]</scope>
    <source>
        <strain evidence="1 2">DSM 6793</strain>
    </source>
</reference>
<dbReference type="InterPro" id="IPR035986">
    <property type="entry name" value="PKD_dom_sf"/>
</dbReference>
<dbReference type="SUPFAM" id="SSF49299">
    <property type="entry name" value="PKD domain"/>
    <property type="match status" value="1"/>
</dbReference>
<dbReference type="SUPFAM" id="SSF63829">
    <property type="entry name" value="Calcium-dependent phosphotriesterase"/>
    <property type="match status" value="1"/>
</dbReference>
<dbReference type="Proteomes" id="UP000199514">
    <property type="component" value="Unassembled WGS sequence"/>
</dbReference>
<protein>
    <submittedName>
        <fullName evidence="1">C-terminal domain of CHU protein family protein</fullName>
    </submittedName>
</protein>
<proteinExistence type="predicted"/>
<organism evidence="1 2">
    <name type="scientific">Flexibacter flexilis DSM 6793</name>
    <dbReference type="NCBI Taxonomy" id="927664"/>
    <lineage>
        <taxon>Bacteria</taxon>
        <taxon>Pseudomonadati</taxon>
        <taxon>Bacteroidota</taxon>
        <taxon>Cytophagia</taxon>
        <taxon>Cytophagales</taxon>
        <taxon>Flexibacteraceae</taxon>
        <taxon>Flexibacter</taxon>
    </lineage>
</organism>
<dbReference type="Pfam" id="PF13585">
    <property type="entry name" value="CHU_C"/>
    <property type="match status" value="1"/>
</dbReference>
<name>A0A1I1E6S6_9BACT</name>
<keyword evidence="2" id="KW-1185">Reference proteome</keyword>
<accession>A0A1I1E6S6</accession>
<dbReference type="STRING" id="927664.SAMN05421780_101662"/>
<sequence>MSLRESIDYKALSPYSYPWGVSFSPNDSLIYVSMINTVYQYDRYATSLASSTVLLTIPDTNPYTWYNKHYGILQLAPNGRIYAAEARTTLYNSTGQPIGYTRGWLSEIRYPNRRGLACGLRDSVVQFREPYIFYASLPNCIDSDMGFGAAFVSVSSHHFCVGDSLRVQASMKGFSGDYAPQMQVWYSDSDSVLVQGYAATHTYTQAGQYTLRVRLWESCSGRYRDYTDSVEVLGCEPPRLSLSCLVSDTCGQSVGTVSYASIGGAVDSLRWDMDGDGVFEYVGEQAPLLHESRAGVRRVGLWCKNRYGRDTVHCELSFQPQDCSSYYFVPNVFTRNADGVNDRWELSSRGYGLERLWVYNRWGVRVHDLGAVGGLPPSSVLWDGGQQSAGVYFYVLELKESATGRKVQIKGTVELMR</sequence>